<evidence type="ECO:0000313" key="3">
    <source>
        <dbReference type="Proteomes" id="UP000095192"/>
    </source>
</evidence>
<evidence type="ECO:0000313" key="2">
    <source>
        <dbReference type="EMBL" id="OEH79664.1"/>
    </source>
</evidence>
<dbReference type="AlphaFoldDB" id="A0A1D3D886"/>
<feature type="region of interest" description="Disordered" evidence="1">
    <location>
        <begin position="225"/>
        <end position="256"/>
    </location>
</feature>
<dbReference type="Proteomes" id="UP000095192">
    <property type="component" value="Unassembled WGS sequence"/>
</dbReference>
<organism evidence="2 3">
    <name type="scientific">Cyclospora cayetanensis</name>
    <dbReference type="NCBI Taxonomy" id="88456"/>
    <lineage>
        <taxon>Eukaryota</taxon>
        <taxon>Sar</taxon>
        <taxon>Alveolata</taxon>
        <taxon>Apicomplexa</taxon>
        <taxon>Conoidasida</taxon>
        <taxon>Coccidia</taxon>
        <taxon>Eucoccidiorida</taxon>
        <taxon>Eimeriorina</taxon>
        <taxon>Eimeriidae</taxon>
        <taxon>Cyclospora</taxon>
    </lineage>
</organism>
<gene>
    <name evidence="2" type="ORF">cyc_00804</name>
</gene>
<dbReference type="EMBL" id="JROU02000316">
    <property type="protein sequence ID" value="OEH79664.1"/>
    <property type="molecule type" value="Genomic_DNA"/>
</dbReference>
<dbReference type="VEuPathDB" id="ToxoDB:cyc_00804"/>
<protein>
    <submittedName>
        <fullName evidence="2">Uncharacterized protein</fullName>
    </submittedName>
</protein>
<feature type="compositionally biased region" description="Polar residues" evidence="1">
    <location>
        <begin position="237"/>
        <end position="248"/>
    </location>
</feature>
<comment type="caution">
    <text evidence="2">The sequence shown here is derived from an EMBL/GenBank/DDBJ whole genome shotgun (WGS) entry which is preliminary data.</text>
</comment>
<evidence type="ECO:0000256" key="1">
    <source>
        <dbReference type="SAM" id="MobiDB-lite"/>
    </source>
</evidence>
<accession>A0A1D3D886</accession>
<dbReference type="InParanoid" id="A0A1D3D886"/>
<name>A0A1D3D886_9EIME</name>
<sequence length="256" mass="28381">MASDSVNTSLRNVDQLSEMWESELVPPDSSPLGRSSRLRRVSSKTKAMTTPQNALRASMQMNQARQPCSQLKEATGSWTDGIMMRKRQHHCPNSPSKGAQGLTKPKIWPYPTPDTKLQHTNPTCKSTAPVEREVHTYDKREPSTFPFKAFGILARALHSIATVLQRLRPCAWKKGIAGRLLTPKKGERGLASPAHLERFIFNMGEGSGNNATHTSAHAGTELHQNKEFEATTPRGVCQNSLGDRTYTPQEDPVQRA</sequence>
<reference evidence="2 3" key="1">
    <citation type="journal article" date="2016" name="BMC Genomics">
        <title>Comparative genomics reveals Cyclospora cayetanensis possesses coccidia-like metabolism and invasion components but unique surface antigens.</title>
        <authorList>
            <person name="Liu S."/>
            <person name="Wang L."/>
            <person name="Zheng H."/>
            <person name="Xu Z."/>
            <person name="Roellig D.M."/>
            <person name="Li N."/>
            <person name="Frace M.A."/>
            <person name="Tang K."/>
            <person name="Arrowood M.J."/>
            <person name="Moss D.M."/>
            <person name="Zhang L."/>
            <person name="Feng Y."/>
            <person name="Xiao L."/>
        </authorList>
    </citation>
    <scope>NUCLEOTIDE SEQUENCE [LARGE SCALE GENOMIC DNA]</scope>
    <source>
        <strain evidence="2 3">CHN_HEN01</strain>
    </source>
</reference>
<feature type="compositionally biased region" description="Polar residues" evidence="1">
    <location>
        <begin position="1"/>
        <end position="15"/>
    </location>
</feature>
<proteinExistence type="predicted"/>
<feature type="region of interest" description="Disordered" evidence="1">
    <location>
        <begin position="1"/>
        <end position="52"/>
    </location>
</feature>
<keyword evidence="3" id="KW-1185">Reference proteome</keyword>